<reference evidence="1" key="1">
    <citation type="journal article" date="2017" name="Nature">
        <title>The sunflower genome provides insights into oil metabolism, flowering and Asterid evolution.</title>
        <authorList>
            <person name="Badouin H."/>
            <person name="Gouzy J."/>
            <person name="Grassa C.J."/>
            <person name="Murat F."/>
            <person name="Staton S.E."/>
            <person name="Cottret L."/>
            <person name="Lelandais-Briere C."/>
            <person name="Owens G.L."/>
            <person name="Carrere S."/>
            <person name="Mayjonade B."/>
            <person name="Legrand L."/>
            <person name="Gill N."/>
            <person name="Kane N.C."/>
            <person name="Bowers J.E."/>
            <person name="Hubner S."/>
            <person name="Bellec A."/>
            <person name="Berard A."/>
            <person name="Berges H."/>
            <person name="Blanchet N."/>
            <person name="Boniface M.C."/>
            <person name="Brunel D."/>
            <person name="Catrice O."/>
            <person name="Chaidir N."/>
            <person name="Claudel C."/>
            <person name="Donnadieu C."/>
            <person name="Faraut T."/>
            <person name="Fievet G."/>
            <person name="Helmstetter N."/>
            <person name="King M."/>
            <person name="Knapp S.J."/>
            <person name="Lai Z."/>
            <person name="Le Paslier M.C."/>
            <person name="Lippi Y."/>
            <person name="Lorenzon L."/>
            <person name="Mandel J.R."/>
            <person name="Marage G."/>
            <person name="Marchand G."/>
            <person name="Marquand E."/>
            <person name="Bret-Mestries E."/>
            <person name="Morien E."/>
            <person name="Nambeesan S."/>
            <person name="Nguyen T."/>
            <person name="Pegot-Espagnet P."/>
            <person name="Pouilly N."/>
            <person name="Raftis F."/>
            <person name="Sallet E."/>
            <person name="Schiex T."/>
            <person name="Thomas J."/>
            <person name="Vandecasteele C."/>
            <person name="Vares D."/>
            <person name="Vear F."/>
            <person name="Vautrin S."/>
            <person name="Crespi M."/>
            <person name="Mangin B."/>
            <person name="Burke J.M."/>
            <person name="Salse J."/>
            <person name="Munos S."/>
            <person name="Vincourt P."/>
            <person name="Rieseberg L.H."/>
            <person name="Langlade N.B."/>
        </authorList>
    </citation>
    <scope>NUCLEOTIDE SEQUENCE</scope>
    <source>
        <tissue evidence="1">Leaves</tissue>
    </source>
</reference>
<organism evidence="1 2">
    <name type="scientific">Helianthus annuus</name>
    <name type="common">Common sunflower</name>
    <dbReference type="NCBI Taxonomy" id="4232"/>
    <lineage>
        <taxon>Eukaryota</taxon>
        <taxon>Viridiplantae</taxon>
        <taxon>Streptophyta</taxon>
        <taxon>Embryophyta</taxon>
        <taxon>Tracheophyta</taxon>
        <taxon>Spermatophyta</taxon>
        <taxon>Magnoliopsida</taxon>
        <taxon>eudicotyledons</taxon>
        <taxon>Gunneridae</taxon>
        <taxon>Pentapetalae</taxon>
        <taxon>asterids</taxon>
        <taxon>campanulids</taxon>
        <taxon>Asterales</taxon>
        <taxon>Asteraceae</taxon>
        <taxon>Asteroideae</taxon>
        <taxon>Heliantheae alliance</taxon>
        <taxon>Heliantheae</taxon>
        <taxon>Helianthus</taxon>
    </lineage>
</organism>
<accession>A0A9K3P304</accession>
<evidence type="ECO:0000313" key="2">
    <source>
        <dbReference type="Proteomes" id="UP000215914"/>
    </source>
</evidence>
<keyword evidence="2" id="KW-1185">Reference proteome</keyword>
<dbReference type="EMBL" id="MNCJ02000316">
    <property type="protein sequence ID" value="KAF5821525.1"/>
    <property type="molecule type" value="Genomic_DNA"/>
</dbReference>
<reference evidence="1" key="2">
    <citation type="submission" date="2020-06" db="EMBL/GenBank/DDBJ databases">
        <title>Helianthus annuus Genome sequencing and assembly Release 2.</title>
        <authorList>
            <person name="Gouzy J."/>
            <person name="Langlade N."/>
            <person name="Munos S."/>
        </authorList>
    </citation>
    <scope>NUCLEOTIDE SEQUENCE</scope>
    <source>
        <tissue evidence="1">Leaves</tissue>
    </source>
</reference>
<dbReference type="Gramene" id="mRNA:HanXRQr2_Chr01g0015011">
    <property type="protein sequence ID" value="mRNA:HanXRQr2_Chr01g0015011"/>
    <property type="gene ID" value="HanXRQr2_Chr01g0015011"/>
</dbReference>
<proteinExistence type="predicted"/>
<gene>
    <name evidence="1" type="ORF">HanXRQr2_Chr01g0015011</name>
</gene>
<protein>
    <submittedName>
        <fullName evidence="1">Uncharacterized protein</fullName>
    </submittedName>
</protein>
<evidence type="ECO:0000313" key="1">
    <source>
        <dbReference type="EMBL" id="KAF5821525.1"/>
    </source>
</evidence>
<sequence>MLLLAMQLISVINYRSPCKISVLMLSTILDGYITDFPDISTFLFSSIVSVKLLYIKILHDIKITDIPPR</sequence>
<name>A0A9K3P304_HELAN</name>
<dbReference type="AlphaFoldDB" id="A0A9K3P304"/>
<dbReference type="Proteomes" id="UP000215914">
    <property type="component" value="Unassembled WGS sequence"/>
</dbReference>
<comment type="caution">
    <text evidence="1">The sequence shown here is derived from an EMBL/GenBank/DDBJ whole genome shotgun (WGS) entry which is preliminary data.</text>
</comment>